<keyword evidence="1" id="KW-0812">Transmembrane</keyword>
<protein>
    <submittedName>
        <fullName evidence="2">Uncharacterized protein</fullName>
    </submittedName>
</protein>
<accession>A0A381T4S4</accession>
<feature type="transmembrane region" description="Helical" evidence="1">
    <location>
        <begin position="30"/>
        <end position="59"/>
    </location>
</feature>
<sequence length="62" mass="6146">MTEAGVSLLALAIVMQIIFGKAVPFIGGDVIGNITAIVGALGAQGLVGLASVGVIYAIFTKD</sequence>
<evidence type="ECO:0000256" key="1">
    <source>
        <dbReference type="SAM" id="Phobius"/>
    </source>
</evidence>
<evidence type="ECO:0000313" key="2">
    <source>
        <dbReference type="EMBL" id="SVA10578.1"/>
    </source>
</evidence>
<proteinExistence type="predicted"/>
<reference evidence="2" key="1">
    <citation type="submission" date="2018-05" db="EMBL/GenBank/DDBJ databases">
        <authorList>
            <person name="Lanie J.A."/>
            <person name="Ng W.-L."/>
            <person name="Kazmierczak K.M."/>
            <person name="Andrzejewski T.M."/>
            <person name="Davidsen T.M."/>
            <person name="Wayne K.J."/>
            <person name="Tettelin H."/>
            <person name="Glass J.I."/>
            <person name="Rusch D."/>
            <person name="Podicherti R."/>
            <person name="Tsui H.-C.T."/>
            <person name="Winkler M.E."/>
        </authorList>
    </citation>
    <scope>NUCLEOTIDE SEQUENCE</scope>
</reference>
<keyword evidence="1" id="KW-0472">Membrane</keyword>
<dbReference type="EMBL" id="UINC01003947">
    <property type="protein sequence ID" value="SVA10578.1"/>
    <property type="molecule type" value="Genomic_DNA"/>
</dbReference>
<dbReference type="AlphaFoldDB" id="A0A381T4S4"/>
<keyword evidence="1" id="KW-1133">Transmembrane helix</keyword>
<name>A0A381T4S4_9ZZZZ</name>
<organism evidence="2">
    <name type="scientific">marine metagenome</name>
    <dbReference type="NCBI Taxonomy" id="408172"/>
    <lineage>
        <taxon>unclassified sequences</taxon>
        <taxon>metagenomes</taxon>
        <taxon>ecological metagenomes</taxon>
    </lineage>
</organism>
<gene>
    <name evidence="2" type="ORF">METZ01_LOCUS63432</name>
</gene>